<dbReference type="PROSITE" id="PS51296">
    <property type="entry name" value="RIESKE"/>
    <property type="match status" value="1"/>
</dbReference>
<reference evidence="6 7" key="1">
    <citation type="journal article" date="2024" name="Nat. Commun.">
        <title>Phylogenomics reveals the evolutionary origins of lichenization in chlorophyte algae.</title>
        <authorList>
            <person name="Puginier C."/>
            <person name="Libourel C."/>
            <person name="Otte J."/>
            <person name="Skaloud P."/>
            <person name="Haon M."/>
            <person name="Grisel S."/>
            <person name="Petersen M."/>
            <person name="Berrin J.G."/>
            <person name="Delaux P.M."/>
            <person name="Dal Grande F."/>
            <person name="Keller J."/>
        </authorList>
    </citation>
    <scope>NUCLEOTIDE SEQUENCE [LARGE SCALE GENOMIC DNA]</scope>
    <source>
        <strain evidence="6 7">SAG 216-7</strain>
    </source>
</reference>
<evidence type="ECO:0000256" key="1">
    <source>
        <dbReference type="ARBA" id="ARBA00022714"/>
    </source>
</evidence>
<evidence type="ECO:0000256" key="2">
    <source>
        <dbReference type="ARBA" id="ARBA00022723"/>
    </source>
</evidence>
<sequence>MGGGDSHLPPGIAQTVWRQEKQTYKFPSLKENISADVVVIGAGIYGMSVAYCLSKEGKKVVVLEGRSRGSGQTGRTTAHLMMWNDDYYHIVEKQFGAEIMSRVADSHRTAIDFVENVVETEGISCEFKRVDGYLFPQSDSKEDMEMIDKELDAANRAGLKDVCKVDLGGQRTVGGIREALLFPGCADFQPLYYLNGLADAIVNKYGGRIFEHSQVMQTEGKQITTIDGFTVEASNVVLATNSPIHHNLAIHSRQEPYRSYVVGLRIPEDEFKEGQYWDTAQPYHYVRHEEHPQGHILIVGGEDHKTGIKPSEYEDKYKKLEEWARSRWTKAGELVFKWSGQVFEPIDMLHLIGKDPLNDMQIGGATYYTATGDSGQGMTGGTLAGMIIADEILGKENPFAKIYSPSRAPPVSMNTLEELVSLGITVTKGLGENVNPMYLRDIEDMKPCSGSVVQKGLQKLAVYVDEHGKKHACSAVCPHMKAVVQWNPNEGTFDCPLHGSHFDRYGNVINGPAIANLKPVKLD</sequence>
<name>A0ABR2YHC3_9CHLO</name>
<evidence type="ECO:0000313" key="6">
    <source>
        <dbReference type="EMBL" id="KAK9905503.1"/>
    </source>
</evidence>
<proteinExistence type="predicted"/>
<dbReference type="SUPFAM" id="SSF51971">
    <property type="entry name" value="Nucleotide-binding domain"/>
    <property type="match status" value="1"/>
</dbReference>
<keyword evidence="1" id="KW-0001">2Fe-2S</keyword>
<dbReference type="Pfam" id="PF01266">
    <property type="entry name" value="DAO"/>
    <property type="match status" value="1"/>
</dbReference>
<dbReference type="InterPro" id="IPR036922">
    <property type="entry name" value="Rieske_2Fe-2S_sf"/>
</dbReference>
<dbReference type="Proteomes" id="UP001491310">
    <property type="component" value="Unassembled WGS sequence"/>
</dbReference>
<comment type="caution">
    <text evidence="6">The sequence shown here is derived from an EMBL/GenBank/DDBJ whole genome shotgun (WGS) entry which is preliminary data.</text>
</comment>
<dbReference type="Gene3D" id="2.102.10.10">
    <property type="entry name" value="Rieske [2Fe-2S] iron-sulphur domain"/>
    <property type="match status" value="1"/>
</dbReference>
<dbReference type="InterPro" id="IPR006076">
    <property type="entry name" value="FAD-dep_OxRdtase"/>
</dbReference>
<dbReference type="InterPro" id="IPR036188">
    <property type="entry name" value="FAD/NAD-bd_sf"/>
</dbReference>
<keyword evidence="3" id="KW-0408">Iron</keyword>
<accession>A0ABR2YHC3</accession>
<evidence type="ECO:0000256" key="4">
    <source>
        <dbReference type="ARBA" id="ARBA00023014"/>
    </source>
</evidence>
<dbReference type="EMBL" id="JALJOT010000011">
    <property type="protein sequence ID" value="KAK9905503.1"/>
    <property type="molecule type" value="Genomic_DNA"/>
</dbReference>
<dbReference type="PANTHER" id="PTHR13847">
    <property type="entry name" value="SARCOSINE DEHYDROGENASE-RELATED"/>
    <property type="match status" value="1"/>
</dbReference>
<dbReference type="InterPro" id="IPR017941">
    <property type="entry name" value="Rieske_2Fe-2S"/>
</dbReference>
<keyword evidence="4" id="KW-0411">Iron-sulfur</keyword>
<feature type="domain" description="Rieske" evidence="5">
    <location>
        <begin position="437"/>
        <end position="523"/>
    </location>
</feature>
<dbReference type="PANTHER" id="PTHR13847:SF281">
    <property type="entry name" value="FAD DEPENDENT OXIDOREDUCTASE DOMAIN-CONTAINING PROTEIN"/>
    <property type="match status" value="1"/>
</dbReference>
<evidence type="ECO:0000259" key="5">
    <source>
        <dbReference type="PROSITE" id="PS51296"/>
    </source>
</evidence>
<gene>
    <name evidence="6" type="ORF">WJX75_001071</name>
</gene>
<organism evidence="6 7">
    <name type="scientific">Coccomyxa subellipsoidea</name>
    <dbReference type="NCBI Taxonomy" id="248742"/>
    <lineage>
        <taxon>Eukaryota</taxon>
        <taxon>Viridiplantae</taxon>
        <taxon>Chlorophyta</taxon>
        <taxon>core chlorophytes</taxon>
        <taxon>Trebouxiophyceae</taxon>
        <taxon>Trebouxiophyceae incertae sedis</taxon>
        <taxon>Coccomyxaceae</taxon>
        <taxon>Coccomyxa</taxon>
    </lineage>
</organism>
<keyword evidence="2" id="KW-0479">Metal-binding</keyword>
<evidence type="ECO:0000256" key="3">
    <source>
        <dbReference type="ARBA" id="ARBA00023004"/>
    </source>
</evidence>
<dbReference type="Gene3D" id="3.30.9.10">
    <property type="entry name" value="D-Amino Acid Oxidase, subunit A, domain 2"/>
    <property type="match status" value="1"/>
</dbReference>
<protein>
    <recommendedName>
        <fullName evidence="5">Rieske domain-containing protein</fullName>
    </recommendedName>
</protein>
<keyword evidence="7" id="KW-1185">Reference proteome</keyword>
<dbReference type="SUPFAM" id="SSF50022">
    <property type="entry name" value="ISP domain"/>
    <property type="match status" value="1"/>
</dbReference>
<dbReference type="Gene3D" id="3.50.50.60">
    <property type="entry name" value="FAD/NAD(P)-binding domain"/>
    <property type="match status" value="1"/>
</dbReference>
<dbReference type="Pfam" id="PF00355">
    <property type="entry name" value="Rieske"/>
    <property type="match status" value="1"/>
</dbReference>
<evidence type="ECO:0000313" key="7">
    <source>
        <dbReference type="Proteomes" id="UP001491310"/>
    </source>
</evidence>